<reference evidence="11" key="1">
    <citation type="submission" date="2021-06" db="EMBL/GenBank/DDBJ databases">
        <authorList>
            <person name="Hodson N. C."/>
            <person name="Mongue J. A."/>
            <person name="Jaron S. K."/>
        </authorList>
    </citation>
    <scope>NUCLEOTIDE SEQUENCE</scope>
</reference>
<keyword evidence="6" id="KW-0238">DNA-binding</keyword>
<keyword evidence="5" id="KW-0862">Zinc</keyword>
<keyword evidence="12" id="KW-1185">Reference proteome</keyword>
<sequence>MEPYVKTCSYLGCAFKTFSDWNLTCHVRKKHPDFANSKRSESRPGKNVRGQNIPVGEPKSIRKPALKNPKVKLIKTCPITNCGYKTHKKGFRRHMRIHSSKRNWKCDKCDYTAKERDKLERHRRIHLSSAEREILMKICPFPKCDFKSLHSASLNRHLLTHSTERPFKCDKCDYAAKMRNILLKHQRTHLTRSEKTFKVYPKQNCQFRTVSQQNVQAQLLLHQEGNILRCCPMQGCDFRTGRASNLRRHITAHSTERPFKCDKCEWAFKSGWQLKEHQHTHLSAEEREAFLEKCPMRSCNFRSFYRKQNQKKPFNSAKSQIVTTNVSKSLENY</sequence>
<evidence type="ECO:0000256" key="9">
    <source>
        <dbReference type="SAM" id="MobiDB-lite"/>
    </source>
</evidence>
<evidence type="ECO:0000313" key="11">
    <source>
        <dbReference type="EMBL" id="CAG7720636.1"/>
    </source>
</evidence>
<evidence type="ECO:0000256" key="5">
    <source>
        <dbReference type="ARBA" id="ARBA00022833"/>
    </source>
</evidence>
<evidence type="ECO:0000256" key="1">
    <source>
        <dbReference type="ARBA" id="ARBA00004123"/>
    </source>
</evidence>
<dbReference type="InterPro" id="IPR013087">
    <property type="entry name" value="Znf_C2H2_type"/>
</dbReference>
<dbReference type="SMART" id="SM00355">
    <property type="entry name" value="ZnF_C2H2"/>
    <property type="match status" value="7"/>
</dbReference>
<feature type="domain" description="C2H2-type" evidence="10">
    <location>
        <begin position="167"/>
        <end position="194"/>
    </location>
</feature>
<organism evidence="11 12">
    <name type="scientific">Allacma fusca</name>
    <dbReference type="NCBI Taxonomy" id="39272"/>
    <lineage>
        <taxon>Eukaryota</taxon>
        <taxon>Metazoa</taxon>
        <taxon>Ecdysozoa</taxon>
        <taxon>Arthropoda</taxon>
        <taxon>Hexapoda</taxon>
        <taxon>Collembola</taxon>
        <taxon>Symphypleona</taxon>
        <taxon>Sminthuridae</taxon>
        <taxon>Allacma</taxon>
    </lineage>
</organism>
<feature type="compositionally biased region" description="Basic and acidic residues" evidence="9">
    <location>
        <begin position="34"/>
        <end position="44"/>
    </location>
</feature>
<accession>A0A8J2JI56</accession>
<dbReference type="PANTHER" id="PTHR24392">
    <property type="entry name" value="ZINC FINGER PROTEIN"/>
    <property type="match status" value="1"/>
</dbReference>
<dbReference type="GO" id="GO:0008270">
    <property type="term" value="F:zinc ion binding"/>
    <property type="evidence" value="ECO:0007669"/>
    <property type="project" value="UniProtKB-KW"/>
</dbReference>
<dbReference type="PROSITE" id="PS00028">
    <property type="entry name" value="ZINC_FINGER_C2H2_1"/>
    <property type="match status" value="1"/>
</dbReference>
<evidence type="ECO:0000256" key="6">
    <source>
        <dbReference type="ARBA" id="ARBA00023125"/>
    </source>
</evidence>
<evidence type="ECO:0000256" key="3">
    <source>
        <dbReference type="ARBA" id="ARBA00022737"/>
    </source>
</evidence>
<feature type="region of interest" description="Disordered" evidence="9">
    <location>
        <begin position="34"/>
        <end position="62"/>
    </location>
</feature>
<comment type="subcellular location">
    <subcellularLocation>
        <location evidence="1">Nucleus</location>
    </subcellularLocation>
</comment>
<comment type="caution">
    <text evidence="11">The sequence shown here is derived from an EMBL/GenBank/DDBJ whole genome shotgun (WGS) entry which is preliminary data.</text>
</comment>
<evidence type="ECO:0000256" key="7">
    <source>
        <dbReference type="ARBA" id="ARBA00023242"/>
    </source>
</evidence>
<dbReference type="GO" id="GO:0005634">
    <property type="term" value="C:nucleus"/>
    <property type="evidence" value="ECO:0007669"/>
    <property type="project" value="UniProtKB-SubCell"/>
</dbReference>
<feature type="domain" description="C2H2-type" evidence="10">
    <location>
        <begin position="228"/>
        <end position="258"/>
    </location>
</feature>
<dbReference type="Pfam" id="PF00096">
    <property type="entry name" value="zf-C2H2"/>
    <property type="match status" value="2"/>
</dbReference>
<keyword evidence="7" id="KW-0539">Nucleus</keyword>
<keyword evidence="2" id="KW-0479">Metal-binding</keyword>
<evidence type="ECO:0000313" key="12">
    <source>
        <dbReference type="Proteomes" id="UP000708208"/>
    </source>
</evidence>
<evidence type="ECO:0000256" key="2">
    <source>
        <dbReference type="ARBA" id="ARBA00022723"/>
    </source>
</evidence>
<keyword evidence="3" id="KW-0677">Repeat</keyword>
<evidence type="ECO:0000256" key="4">
    <source>
        <dbReference type="ARBA" id="ARBA00022771"/>
    </source>
</evidence>
<gene>
    <name evidence="11" type="ORF">AFUS01_LOCUS9906</name>
</gene>
<dbReference type="EMBL" id="CAJVCH010072378">
    <property type="protein sequence ID" value="CAG7720636.1"/>
    <property type="molecule type" value="Genomic_DNA"/>
</dbReference>
<dbReference type="GO" id="GO:0003677">
    <property type="term" value="F:DNA binding"/>
    <property type="evidence" value="ECO:0007669"/>
    <property type="project" value="UniProtKB-KW"/>
</dbReference>
<proteinExistence type="predicted"/>
<name>A0A8J2JI56_9HEXA</name>
<protein>
    <recommendedName>
        <fullName evidence="10">C2H2-type domain-containing protein</fullName>
    </recommendedName>
</protein>
<feature type="domain" description="C2H2-type" evidence="10">
    <location>
        <begin position="259"/>
        <end position="286"/>
    </location>
</feature>
<feature type="domain" description="C2H2-type" evidence="10">
    <location>
        <begin position="104"/>
        <end position="131"/>
    </location>
</feature>
<feature type="domain" description="C2H2-type" evidence="10">
    <location>
        <begin position="137"/>
        <end position="166"/>
    </location>
</feature>
<dbReference type="AlphaFoldDB" id="A0A8J2JI56"/>
<dbReference type="PROSITE" id="PS50157">
    <property type="entry name" value="ZINC_FINGER_C2H2_2"/>
    <property type="match status" value="5"/>
</dbReference>
<keyword evidence="4 8" id="KW-0863">Zinc-finger</keyword>
<evidence type="ECO:0000259" key="10">
    <source>
        <dbReference type="PROSITE" id="PS50157"/>
    </source>
</evidence>
<dbReference type="OrthoDB" id="3561125at2759"/>
<evidence type="ECO:0000256" key="8">
    <source>
        <dbReference type="PROSITE-ProRule" id="PRU00042"/>
    </source>
</evidence>
<dbReference type="Proteomes" id="UP000708208">
    <property type="component" value="Unassembled WGS sequence"/>
</dbReference>